<evidence type="ECO:0000313" key="8">
    <source>
        <dbReference type="EMBL" id="AEE63490.1"/>
    </source>
</evidence>
<dbReference type="Pfam" id="PF01223">
    <property type="entry name" value="Endonuclease_NS"/>
    <property type="match status" value="1"/>
</dbReference>
<dbReference type="GO" id="GO:0006309">
    <property type="term" value="P:apoptotic DNA fragmentation"/>
    <property type="evidence" value="ECO:0007669"/>
    <property type="project" value="TreeGrafter"/>
</dbReference>
<keyword evidence="2" id="KW-0540">Nuclease</keyword>
<proteinExistence type="evidence at transcript level"/>
<feature type="binding site" evidence="5">
    <location>
        <position position="270"/>
    </location>
    <ligand>
        <name>Mg(2+)</name>
        <dbReference type="ChEBI" id="CHEBI:18420"/>
        <note>catalytic</note>
    </ligand>
</feature>
<dbReference type="GO" id="GO:0046872">
    <property type="term" value="F:metal ion binding"/>
    <property type="evidence" value="ECO:0007669"/>
    <property type="project" value="UniProtKB-KW"/>
</dbReference>
<feature type="chain" id="PRO_5003771566" description="DNA/RNA non-specific endonuclease/pyrophosphatase/phosphodiesterase domain-containing protein" evidence="6">
    <location>
        <begin position="17"/>
        <end position="411"/>
    </location>
</feature>
<dbReference type="Gene3D" id="3.40.570.10">
    <property type="entry name" value="Extracellular Endonuclease, subunit A"/>
    <property type="match status" value="1"/>
</dbReference>
<protein>
    <recommendedName>
        <fullName evidence="7">DNA/RNA non-specific endonuclease/pyrophosphatase/phosphodiesterase domain-containing protein</fullName>
    </recommendedName>
</protein>
<evidence type="ECO:0000259" key="7">
    <source>
        <dbReference type="SMART" id="SM00892"/>
    </source>
</evidence>
<accession>J3JZ52</accession>
<dbReference type="GO" id="GO:0005743">
    <property type="term" value="C:mitochondrial inner membrane"/>
    <property type="evidence" value="ECO:0007669"/>
    <property type="project" value="TreeGrafter"/>
</dbReference>
<dbReference type="InterPro" id="IPR044929">
    <property type="entry name" value="DNA/RNA_non-sp_Endonuclease_sf"/>
</dbReference>
<comment type="similarity">
    <text evidence="1">Belongs to the DNA/RNA non-specific endonuclease family.</text>
</comment>
<name>J3JZ52_DENPD</name>
<keyword evidence="3" id="KW-0378">Hydrolase</keyword>
<dbReference type="HOGENOM" id="CLU_048495_1_0_1"/>
<dbReference type="PANTHER" id="PTHR13966">
    <property type="entry name" value="ENDONUCLEASE RELATED"/>
    <property type="match status" value="1"/>
</dbReference>
<feature type="signal peptide" evidence="6">
    <location>
        <begin position="1"/>
        <end position="16"/>
    </location>
</feature>
<dbReference type="AlphaFoldDB" id="J3JZ52"/>
<evidence type="ECO:0000256" key="3">
    <source>
        <dbReference type="ARBA" id="ARBA00022759"/>
    </source>
</evidence>
<dbReference type="GO" id="GO:0003676">
    <property type="term" value="F:nucleic acid binding"/>
    <property type="evidence" value="ECO:0007669"/>
    <property type="project" value="InterPro"/>
</dbReference>
<dbReference type="InterPro" id="IPR040255">
    <property type="entry name" value="Non-specific_endonuclease"/>
</dbReference>
<sequence>MLILILVSYFCHSAIGAVVPEYTNASVENAAVACEINPFEGANPTPLLVRSTSFVYPSSAGRRTITFAAGETVDFACPGGRLVLEGVSTTLQVATASCVSGVRFVVNNARYLWRQIQCSVNPVTTARLTGNSCESNGREAEIGFAVTTSRFVRTIQICFNQATQSPIYTYYDLIPAITQQVRGTPRPSWTQGTGIFTLTNVNNLFTQATQRVTINALLGLPTGSFNVIQNNNNYFLSRGHLTARSDFFYAAQQNSTFQFLNALPQWQTFNGFNWDQAETDVQDYAESNNVNLQVWTGGFGVTTLPHATTGRETELYLHVSGTQRSLPVPEIFWKVVYNPISQRGVALIGVNNPYKTAAQINRFCDDRSDLLPWLNWQRNNQMRGISWACTVTAFRRIVNTFPDIEIRGLLF</sequence>
<evidence type="ECO:0000256" key="1">
    <source>
        <dbReference type="ARBA" id="ARBA00010052"/>
    </source>
</evidence>
<keyword evidence="5" id="KW-0479">Metal-binding</keyword>
<evidence type="ECO:0000256" key="2">
    <source>
        <dbReference type="ARBA" id="ARBA00022722"/>
    </source>
</evidence>
<dbReference type="EMBL" id="BT128533">
    <property type="protein sequence ID" value="AEE63490.1"/>
    <property type="molecule type" value="mRNA"/>
</dbReference>
<evidence type="ECO:0000256" key="6">
    <source>
        <dbReference type="SAM" id="SignalP"/>
    </source>
</evidence>
<dbReference type="GO" id="GO:0004521">
    <property type="term" value="F:RNA endonuclease activity"/>
    <property type="evidence" value="ECO:0007669"/>
    <property type="project" value="TreeGrafter"/>
</dbReference>
<reference evidence="8" key="1">
    <citation type="journal article" date="2012" name="Insect Biochem. Mol. Biol.">
        <title>Transcriptome and full-length cDNA resources for the mountain pine beetle, Dendroctonus ponderosae Hopkins, a major insect pest of pine forests.</title>
        <authorList>
            <person name="Keeling C.I."/>
            <person name="Henderson H."/>
            <person name="Li M."/>
            <person name="Yuen M."/>
            <person name="Clark E.L."/>
            <person name="Fraser J.D."/>
            <person name="Huber D.P."/>
            <person name="Liao N.Y."/>
            <person name="Roderick Docking T."/>
            <person name="Birol I."/>
            <person name="Chan S.K."/>
            <person name="Taylor G.A."/>
            <person name="Palmquist D."/>
            <person name="Jones S.J."/>
            <person name="Bohlmann J."/>
        </authorList>
    </citation>
    <scope>NUCLEOTIDE SEQUENCE</scope>
    <source>
        <tissue evidence="8">Larvae</tissue>
    </source>
</reference>
<dbReference type="InterPro" id="IPR001604">
    <property type="entry name" value="Endo_G_ENPP1-like_dom"/>
</dbReference>
<dbReference type="OrthoDB" id="5960141at2759"/>
<keyword evidence="6" id="KW-0732">Signal</keyword>
<dbReference type="PANTHER" id="PTHR13966:SF19">
    <property type="entry name" value="NUCLEASE EXOG, MITOCHONDRIAL"/>
    <property type="match status" value="1"/>
</dbReference>
<dbReference type="GO" id="GO:0000014">
    <property type="term" value="F:single-stranded DNA endodeoxyribonuclease activity"/>
    <property type="evidence" value="ECO:0007669"/>
    <property type="project" value="TreeGrafter"/>
</dbReference>
<dbReference type="InterPro" id="IPR044925">
    <property type="entry name" value="His-Me_finger_sf"/>
</dbReference>
<dbReference type="SUPFAM" id="SSF54060">
    <property type="entry name" value="His-Me finger endonucleases"/>
    <property type="match status" value="1"/>
</dbReference>
<evidence type="ECO:0000256" key="4">
    <source>
        <dbReference type="PIRSR" id="PIRSR640255-1"/>
    </source>
</evidence>
<dbReference type="GO" id="GO:0005634">
    <property type="term" value="C:nucleus"/>
    <property type="evidence" value="ECO:0007669"/>
    <property type="project" value="TreeGrafter"/>
</dbReference>
<feature type="domain" description="DNA/RNA non-specific endonuclease/pyrophosphatase/phosphodiesterase" evidence="7">
    <location>
        <begin position="151"/>
        <end position="394"/>
    </location>
</feature>
<dbReference type="FunFam" id="3.40.570.10:FF:000007">
    <property type="entry name" value="Alkaline nuclease"/>
    <property type="match status" value="1"/>
</dbReference>
<dbReference type="SMART" id="SM00892">
    <property type="entry name" value="Endonuclease_NS"/>
    <property type="match status" value="1"/>
</dbReference>
<feature type="active site" description="Proton acceptor" evidence="4">
    <location>
        <position position="240"/>
    </location>
</feature>
<keyword evidence="3" id="KW-0255">Endonuclease</keyword>
<evidence type="ECO:0000256" key="5">
    <source>
        <dbReference type="PIRSR" id="PIRSR640255-2"/>
    </source>
</evidence>
<organism evidence="8">
    <name type="scientific">Dendroctonus ponderosae</name>
    <name type="common">Mountain pine beetle</name>
    <dbReference type="NCBI Taxonomy" id="77166"/>
    <lineage>
        <taxon>Eukaryota</taxon>
        <taxon>Metazoa</taxon>
        <taxon>Ecdysozoa</taxon>
        <taxon>Arthropoda</taxon>
        <taxon>Hexapoda</taxon>
        <taxon>Insecta</taxon>
        <taxon>Pterygota</taxon>
        <taxon>Neoptera</taxon>
        <taxon>Endopterygota</taxon>
        <taxon>Coleoptera</taxon>
        <taxon>Polyphaga</taxon>
        <taxon>Cucujiformia</taxon>
        <taxon>Curculionidae</taxon>
        <taxon>Scolytinae</taxon>
        <taxon>Dendroctonus</taxon>
    </lineage>
</organism>